<proteinExistence type="predicted"/>
<feature type="transmembrane region" description="Helical" evidence="1">
    <location>
        <begin position="37"/>
        <end position="65"/>
    </location>
</feature>
<evidence type="ECO:0000256" key="1">
    <source>
        <dbReference type="SAM" id="Phobius"/>
    </source>
</evidence>
<feature type="transmembrane region" description="Helical" evidence="1">
    <location>
        <begin position="7"/>
        <end position="31"/>
    </location>
</feature>
<gene>
    <name evidence="2" type="ORF">SAMN02910432_00872</name>
</gene>
<dbReference type="Proteomes" id="UP000182635">
    <property type="component" value="Unassembled WGS sequence"/>
</dbReference>
<evidence type="ECO:0000313" key="3">
    <source>
        <dbReference type="Proteomes" id="UP000182635"/>
    </source>
</evidence>
<sequence length="73" mass="8242">MKKNIPLLVFGLFILIALAFVLCTLTVWAFMSNQGNTLRLILMLGAFFSCSASITVLTILITHWISRLKKKQK</sequence>
<dbReference type="RefSeq" id="WP_046921916.1">
    <property type="nucleotide sequence ID" value="NZ_AYYL01000005.1"/>
</dbReference>
<keyword evidence="1" id="KW-0472">Membrane</keyword>
<dbReference type="AlphaFoldDB" id="A0A1I2QWZ8"/>
<name>A0A1I2QWZ8_9LACO</name>
<protein>
    <submittedName>
        <fullName evidence="2">Uncharacterized protein</fullName>
    </submittedName>
</protein>
<dbReference type="EMBL" id="FOPI01000011">
    <property type="protein sequence ID" value="SFG32233.1"/>
    <property type="molecule type" value="Genomic_DNA"/>
</dbReference>
<accession>A0A1I2QWZ8</accession>
<evidence type="ECO:0000313" key="2">
    <source>
        <dbReference type="EMBL" id="SFG32233.1"/>
    </source>
</evidence>
<keyword evidence="1" id="KW-1133">Transmembrane helix</keyword>
<reference evidence="3" key="1">
    <citation type="submission" date="2016-10" db="EMBL/GenBank/DDBJ databases">
        <authorList>
            <person name="Varghese N."/>
            <person name="Submissions S."/>
        </authorList>
    </citation>
    <scope>NUCLEOTIDE SEQUENCE [LARGE SCALE GENOMIC DNA]</scope>
    <source>
        <strain evidence="3">DSM 20403</strain>
    </source>
</reference>
<organism evidence="2 3">
    <name type="scientific">Ligilactobacillus ruminis DSM 20403 = NBRC 102161</name>
    <dbReference type="NCBI Taxonomy" id="1423798"/>
    <lineage>
        <taxon>Bacteria</taxon>
        <taxon>Bacillati</taxon>
        <taxon>Bacillota</taxon>
        <taxon>Bacilli</taxon>
        <taxon>Lactobacillales</taxon>
        <taxon>Lactobacillaceae</taxon>
        <taxon>Ligilactobacillus</taxon>
    </lineage>
</organism>
<keyword evidence="1" id="KW-0812">Transmembrane</keyword>